<dbReference type="AlphaFoldDB" id="A0A8C2AXQ4"/>
<proteinExistence type="predicted"/>
<feature type="domain" description="Reverse transcriptase" evidence="2">
    <location>
        <begin position="555"/>
        <end position="815"/>
    </location>
</feature>
<evidence type="ECO:0000313" key="4">
    <source>
        <dbReference type="Proteomes" id="UP000694700"/>
    </source>
</evidence>
<dbReference type="InterPro" id="IPR036691">
    <property type="entry name" value="Endo/exonu/phosph_ase_sf"/>
</dbReference>
<dbReference type="Ensembl" id="ENSCCRT00015115602.1">
    <property type="protein sequence ID" value="ENSCCRP00015112065.1"/>
    <property type="gene ID" value="ENSCCRG00015044387.1"/>
</dbReference>
<dbReference type="CDD" id="cd01650">
    <property type="entry name" value="RT_nLTR_like"/>
    <property type="match status" value="1"/>
</dbReference>
<dbReference type="SUPFAM" id="SSF56672">
    <property type="entry name" value="DNA/RNA polymerases"/>
    <property type="match status" value="1"/>
</dbReference>
<evidence type="ECO:0000256" key="1">
    <source>
        <dbReference type="SAM" id="SignalP"/>
    </source>
</evidence>
<keyword evidence="1" id="KW-0732">Signal</keyword>
<name>A0A8C2AXQ4_CYPCA</name>
<dbReference type="PROSITE" id="PS50878">
    <property type="entry name" value="RT_POL"/>
    <property type="match status" value="1"/>
</dbReference>
<dbReference type="PANTHER" id="PTHR47510:SF3">
    <property type="entry name" value="ENDO_EXONUCLEASE_PHOSPHATASE DOMAIN-CONTAINING PROTEIN"/>
    <property type="match status" value="1"/>
</dbReference>
<organism evidence="3 4">
    <name type="scientific">Cyprinus carpio</name>
    <name type="common">Common carp</name>
    <dbReference type="NCBI Taxonomy" id="7962"/>
    <lineage>
        <taxon>Eukaryota</taxon>
        <taxon>Metazoa</taxon>
        <taxon>Chordata</taxon>
        <taxon>Craniata</taxon>
        <taxon>Vertebrata</taxon>
        <taxon>Euteleostomi</taxon>
        <taxon>Actinopterygii</taxon>
        <taxon>Neopterygii</taxon>
        <taxon>Teleostei</taxon>
        <taxon>Ostariophysi</taxon>
        <taxon>Cypriniformes</taxon>
        <taxon>Cyprinidae</taxon>
        <taxon>Cyprininae</taxon>
        <taxon>Cyprinus</taxon>
    </lineage>
</organism>
<protein>
    <recommendedName>
        <fullName evidence="2">Reverse transcriptase domain-containing protein</fullName>
    </recommendedName>
</protein>
<accession>A0A8C2AXQ4</accession>
<dbReference type="InterPro" id="IPR043502">
    <property type="entry name" value="DNA/RNA_pol_sf"/>
</dbReference>
<sequence>MRFVTQFLSIVLAIHLLLLTVLSLCRGSYASAAATTYGILHYTRDQLWQLRDLHSGNFLVDLPDECTRTSTAPRKRGRRGGVQRRVRARGSKPPLPTVILANIRYLVKQFTELRNAVRYLSEYRESCLLCFTETWLKDTTDNSTLRIRGFSDPIRRDRDAQVTGKRMGGGVCVYINERWCKNYTVRDSHCSEDIELLSLSVRPYYLPREFGQVFVTVVYIHPRANTKVAANRIYDTMAKLENMAPDAPKFVLGDFNGCSIKSVLPNYYQYVECPTRRDKTLDLCFGNIKDAYKGYAKPPLGDSDHNAIQLVPQYKQKLKTSKPEIKIVKQWTDESVERLRGCFDCTVWDIFVNTSKNLEELTSVVTDYIRFCVDCIIPEKTFRVFPNDKPWVNKELKGALHRKRRAFEQGDRLKMKAIQKEIRQITNDCKQKYKRQIEVKMRGNNLKHAWQGMYTMIGKEEKKRHIVTNGDDQAFANELNGFYARFETSDFLLERDAIRQQLQYGTPPTITAEDVRRVFNKIDSKKAPGPDQISGRVLQMCSEQLSLIFCQLFQKSLDTQYIPKAWKSSLIVPVPKVARPADLNDYRPVALTSIVVKSLERIVLRHILNDVQCNIDPLQFAYRNKRSTDDALLYMLHNIYCHLDKPKRYVRVLFIDFSSAFNTIRPHIMMERLGQLGVNPNIIRWVESFLTERTQCVRVNEAVSSPIMTNTGSPQGSVISPVLFTLYTNECRSNTPEHLTIKFADDTAIVGLILDSDETNYRAWVDKFADWCRSSYLHLNIKKTKEIIIDYRIGSQPHQCLVAIVAEYKYSGTIIDNKLQWNSNTDTVHKRGCRGCILCGD</sequence>
<evidence type="ECO:0000259" key="2">
    <source>
        <dbReference type="PROSITE" id="PS50878"/>
    </source>
</evidence>
<reference evidence="3" key="1">
    <citation type="submission" date="2025-08" db="UniProtKB">
        <authorList>
            <consortium name="Ensembl"/>
        </authorList>
    </citation>
    <scope>IDENTIFICATION</scope>
</reference>
<evidence type="ECO:0000313" key="3">
    <source>
        <dbReference type="Ensembl" id="ENSCCRP00015112065.1"/>
    </source>
</evidence>
<dbReference type="Pfam" id="PF00078">
    <property type="entry name" value="RVT_1"/>
    <property type="match status" value="1"/>
</dbReference>
<dbReference type="SUPFAM" id="SSF56219">
    <property type="entry name" value="DNase I-like"/>
    <property type="match status" value="1"/>
</dbReference>
<feature type="signal peptide" evidence="1">
    <location>
        <begin position="1"/>
        <end position="30"/>
    </location>
</feature>
<dbReference type="InterPro" id="IPR000477">
    <property type="entry name" value="RT_dom"/>
</dbReference>
<dbReference type="Gene3D" id="3.60.10.10">
    <property type="entry name" value="Endonuclease/exonuclease/phosphatase"/>
    <property type="match status" value="1"/>
</dbReference>
<dbReference type="PANTHER" id="PTHR47510">
    <property type="entry name" value="REVERSE TRANSCRIPTASE DOMAIN-CONTAINING PROTEIN"/>
    <property type="match status" value="1"/>
</dbReference>
<dbReference type="Proteomes" id="UP000694700">
    <property type="component" value="Unplaced"/>
</dbReference>
<feature type="chain" id="PRO_5034598225" description="Reverse transcriptase domain-containing protein" evidence="1">
    <location>
        <begin position="31"/>
        <end position="841"/>
    </location>
</feature>